<feature type="region of interest" description="Disordered" evidence="1">
    <location>
        <begin position="1"/>
        <end position="39"/>
    </location>
</feature>
<evidence type="ECO:0000256" key="1">
    <source>
        <dbReference type="SAM" id="MobiDB-lite"/>
    </source>
</evidence>
<reference evidence="2" key="1">
    <citation type="journal article" date="2022" name="Front. Genet.">
        <title>Chromosome-Scale Assembly of the Dendrobium nobile Genome Provides Insights Into the Molecular Mechanism of the Biosynthesis of the Medicinal Active Ingredient of Dendrobium.</title>
        <authorList>
            <person name="Xu Q."/>
            <person name="Niu S.-C."/>
            <person name="Li K.-L."/>
            <person name="Zheng P.-J."/>
            <person name="Zhang X.-J."/>
            <person name="Jia Y."/>
            <person name="Liu Y."/>
            <person name="Niu Y.-X."/>
            <person name="Yu L.-H."/>
            <person name="Chen D.-F."/>
            <person name="Zhang G.-Q."/>
        </authorList>
    </citation>
    <scope>NUCLEOTIDE SEQUENCE</scope>
    <source>
        <tissue evidence="2">Leaf</tissue>
    </source>
</reference>
<keyword evidence="3" id="KW-1185">Reference proteome</keyword>
<feature type="compositionally biased region" description="Basic and acidic residues" evidence="1">
    <location>
        <begin position="78"/>
        <end position="87"/>
    </location>
</feature>
<feature type="region of interest" description="Disordered" evidence="1">
    <location>
        <begin position="56"/>
        <end position="87"/>
    </location>
</feature>
<accession>A0A8T3AQX5</accession>
<dbReference type="AlphaFoldDB" id="A0A8T3AQX5"/>
<comment type="caution">
    <text evidence="2">The sequence shown here is derived from an EMBL/GenBank/DDBJ whole genome shotgun (WGS) entry which is preliminary data.</text>
</comment>
<evidence type="ECO:0000313" key="2">
    <source>
        <dbReference type="EMBL" id="KAI0498813.1"/>
    </source>
</evidence>
<dbReference type="Proteomes" id="UP000829196">
    <property type="component" value="Unassembled WGS sequence"/>
</dbReference>
<organism evidence="2 3">
    <name type="scientific">Dendrobium nobile</name>
    <name type="common">Orchid</name>
    <dbReference type="NCBI Taxonomy" id="94219"/>
    <lineage>
        <taxon>Eukaryota</taxon>
        <taxon>Viridiplantae</taxon>
        <taxon>Streptophyta</taxon>
        <taxon>Embryophyta</taxon>
        <taxon>Tracheophyta</taxon>
        <taxon>Spermatophyta</taxon>
        <taxon>Magnoliopsida</taxon>
        <taxon>Liliopsida</taxon>
        <taxon>Asparagales</taxon>
        <taxon>Orchidaceae</taxon>
        <taxon>Epidendroideae</taxon>
        <taxon>Malaxideae</taxon>
        <taxon>Dendrobiinae</taxon>
        <taxon>Dendrobium</taxon>
    </lineage>
</organism>
<evidence type="ECO:0000313" key="3">
    <source>
        <dbReference type="Proteomes" id="UP000829196"/>
    </source>
</evidence>
<sequence>MNPALDRRSSTPLKANRADTSSASSRSQISSIPDISTRESPIFFFSPTSDLLRAAQPRSPIVRAPVPPTSSAPISSNAERERERKRK</sequence>
<feature type="compositionally biased region" description="Low complexity" evidence="1">
    <location>
        <begin position="21"/>
        <end position="35"/>
    </location>
</feature>
<dbReference type="EMBL" id="JAGYWB010000014">
    <property type="protein sequence ID" value="KAI0498813.1"/>
    <property type="molecule type" value="Genomic_DNA"/>
</dbReference>
<protein>
    <submittedName>
        <fullName evidence="2">Uncharacterized protein</fullName>
    </submittedName>
</protein>
<proteinExistence type="predicted"/>
<gene>
    <name evidence="2" type="ORF">KFK09_019708</name>
</gene>
<name>A0A8T3AQX5_DENNO</name>